<dbReference type="GO" id="GO:0008168">
    <property type="term" value="F:methyltransferase activity"/>
    <property type="evidence" value="ECO:0007669"/>
    <property type="project" value="UniProtKB-KW"/>
</dbReference>
<comment type="similarity">
    <text evidence="1">Belongs to the N(4)/N(6)-methyltransferase family.</text>
</comment>
<dbReference type="GO" id="GO:0032259">
    <property type="term" value="P:methylation"/>
    <property type="evidence" value="ECO:0007669"/>
    <property type="project" value="UniProtKB-KW"/>
</dbReference>
<dbReference type="Proteomes" id="UP001549691">
    <property type="component" value="Unassembled WGS sequence"/>
</dbReference>
<organism evidence="5 6">
    <name type="scientific">Uliginosibacterium flavum</name>
    <dbReference type="NCBI Taxonomy" id="1396831"/>
    <lineage>
        <taxon>Bacteria</taxon>
        <taxon>Pseudomonadati</taxon>
        <taxon>Pseudomonadota</taxon>
        <taxon>Betaproteobacteria</taxon>
        <taxon>Rhodocyclales</taxon>
        <taxon>Zoogloeaceae</taxon>
        <taxon>Uliginosibacterium</taxon>
    </lineage>
</organism>
<dbReference type="SUPFAM" id="SSF53335">
    <property type="entry name" value="S-adenosyl-L-methionine-dependent methyltransferases"/>
    <property type="match status" value="1"/>
</dbReference>
<evidence type="ECO:0000313" key="6">
    <source>
        <dbReference type="Proteomes" id="UP001549691"/>
    </source>
</evidence>
<dbReference type="InterPro" id="IPR002052">
    <property type="entry name" value="DNA_methylase_N6_adenine_CS"/>
</dbReference>
<proteinExistence type="inferred from homology"/>
<name>A0ABV2TG91_9RHOO</name>
<evidence type="ECO:0000256" key="2">
    <source>
        <dbReference type="ARBA" id="ARBA00022603"/>
    </source>
</evidence>
<dbReference type="RefSeq" id="WP_354599400.1">
    <property type="nucleotide sequence ID" value="NZ_JBEWZI010000002.1"/>
</dbReference>
<dbReference type="PRINTS" id="PR00508">
    <property type="entry name" value="S21N4MTFRASE"/>
</dbReference>
<protein>
    <submittedName>
        <fullName evidence="5">DNA methyltransferase</fullName>
    </submittedName>
</protein>
<dbReference type="EMBL" id="JBEWZI010000002">
    <property type="protein sequence ID" value="MET7012935.1"/>
    <property type="molecule type" value="Genomic_DNA"/>
</dbReference>
<feature type="domain" description="DNA methylase N-4/N-6" evidence="4">
    <location>
        <begin position="584"/>
        <end position="914"/>
    </location>
</feature>
<evidence type="ECO:0000256" key="3">
    <source>
        <dbReference type="ARBA" id="ARBA00022679"/>
    </source>
</evidence>
<keyword evidence="6" id="KW-1185">Reference proteome</keyword>
<dbReference type="InterPro" id="IPR001091">
    <property type="entry name" value="RM_Methyltransferase"/>
</dbReference>
<comment type="caution">
    <text evidence="5">The sequence shown here is derived from an EMBL/GenBank/DDBJ whole genome shotgun (WGS) entry which is preliminary data.</text>
</comment>
<reference evidence="5 6" key="1">
    <citation type="submission" date="2024-07" db="EMBL/GenBank/DDBJ databases">
        <title>Uliginosibacterium flavum JJ3220;KACC:17644.</title>
        <authorList>
            <person name="Kim M.K."/>
        </authorList>
    </citation>
    <scope>NUCLEOTIDE SEQUENCE [LARGE SCALE GENOMIC DNA]</scope>
    <source>
        <strain evidence="5 6">KACC:17644</strain>
    </source>
</reference>
<dbReference type="Pfam" id="PF01555">
    <property type="entry name" value="N6_N4_Mtase"/>
    <property type="match status" value="1"/>
</dbReference>
<dbReference type="Gene3D" id="3.40.50.150">
    <property type="entry name" value="Vaccinia Virus protein VP39"/>
    <property type="match status" value="1"/>
</dbReference>
<keyword evidence="2 5" id="KW-0489">Methyltransferase</keyword>
<evidence type="ECO:0000313" key="5">
    <source>
        <dbReference type="EMBL" id="MET7012935.1"/>
    </source>
</evidence>
<accession>A0ABV2TG91</accession>
<sequence length="1116" mass="125675">MSNSEDGVCLPNSTRDRLLASVRASNASCSSVAPFSFRMPRITWPISIIRQFSESNGVAAKACMSNARLQLAISPILPVCLRPRPSGAHTMGIAIRQEQETRFVELMTELFQMDEAEALDFGIYRVIRRHNKEVKAFLGEVIKGKDFKQLEGGKLAELLDTAFLQLDHEAQADDKLRIKELEGQLGLKPGMTQQQREATLAQAEGIPAVKALAAEYRSRTETLAGQQTVQDDRAEALNRLYQFFSRHYQDGDFIVERRYGKGGSRYIKSTGEDTEFHWATEDMYYIKSGDIFTDFPVRLAGGQRIVFSVEPDSLQTTRAALKPNDKAHYELHTVSKAGEAHKISLHYLKGAQSDKQKNEIVAAVRNAVGGEDADIRRWLNVFVARNQSDFFIHKRLKESLREDLDIFIKTEVLDADQLLAGGDLPARAFKTARIVRDVGAQIIDFLAALEGFQKALWEKKKLVFETRYVITLDRLERYCPDWLAQHVATIVKKQRAEWLELGLGDYAAPDACVRKTEGDLATPASACYLPLPVDTRNFDVDFKWSLLAAVTAAAALDEAIDGIAIQSDNWQALNTLQEKFCGQIQALYADPPYNTDAGPIDYKNGYRKGSWASLIQDRFLLARRLLRLDGIACATIDDYQQRELHTIMEQVFGADNRVGTVAIRANPRGRPTKTGLAVAHEYAIFFRNDPSSVLEKIERTQKQQDRYRESDEEGVFEWMNFRRQGSNSDRSARWRLYYPMFLSASSLRIPKIVWNEGSKEWLLQEKPKKGEEIVFPIDEEGQQKTWRWKHDEVTANPDEFQVKDDRSGRRWVYFKYRPNQKGVQATTIWAEARHSATEYGTAIIKKLFGKNAFSYPKSFLAVQDCLKVTGLRDDEGWCLDIFAGSGTTAHAVVAMNADDDGRRKFLVVETNKYFESVTLNRVKKVISSLEWEGGLAVSVSGPGGFVRVQHLEQYDDTLESLDAGSYAGDSGDLPFEDAAFALRYRLDQTAHGLYTSIGQFASPFGYQLKRAQGGGESQPCDVDLVESLPYLLGLDISRLYREPQGVVMLGRNRREQQVAVFFRDCAASDSADWVAAKLAEHPADRVYANDPASLSFDGCERLEAIEAVFALQFGRA</sequence>
<dbReference type="InterPro" id="IPR002941">
    <property type="entry name" value="DNA_methylase_N4/N6"/>
</dbReference>
<gene>
    <name evidence="5" type="ORF">ABXR19_01955</name>
</gene>
<evidence type="ECO:0000256" key="1">
    <source>
        <dbReference type="ARBA" id="ARBA00006594"/>
    </source>
</evidence>
<keyword evidence="3" id="KW-0808">Transferase</keyword>
<dbReference type="InterPro" id="IPR029063">
    <property type="entry name" value="SAM-dependent_MTases_sf"/>
</dbReference>
<dbReference type="PROSITE" id="PS00092">
    <property type="entry name" value="N6_MTASE"/>
    <property type="match status" value="1"/>
</dbReference>
<evidence type="ECO:0000259" key="4">
    <source>
        <dbReference type="Pfam" id="PF01555"/>
    </source>
</evidence>